<accession>A0A2M8LBN0</accession>
<feature type="compositionally biased region" description="Acidic residues" evidence="11">
    <location>
        <begin position="629"/>
        <end position="639"/>
    </location>
</feature>
<evidence type="ECO:0000259" key="13">
    <source>
        <dbReference type="PROSITE" id="PS52039"/>
    </source>
</evidence>
<dbReference type="Pfam" id="PF01396">
    <property type="entry name" value="Zn_ribbon_Top1"/>
    <property type="match status" value="1"/>
</dbReference>
<feature type="active site" description="O-(5'-phospho-DNA)-tyrosine intermediate" evidence="10">
    <location>
        <position position="284"/>
    </location>
</feature>
<dbReference type="InterPro" id="IPR023405">
    <property type="entry name" value="Topo_IA_core_domain"/>
</dbReference>
<dbReference type="InterPro" id="IPR003601">
    <property type="entry name" value="Topo_IA_2"/>
</dbReference>
<dbReference type="NCBIfam" id="TIGR01051">
    <property type="entry name" value="topA_bact"/>
    <property type="match status" value="1"/>
</dbReference>
<dbReference type="PANTHER" id="PTHR42785">
    <property type="entry name" value="DNA TOPOISOMERASE, TYPE IA, CORE"/>
    <property type="match status" value="1"/>
</dbReference>
<dbReference type="SUPFAM" id="SSF56712">
    <property type="entry name" value="Prokaryotic type I DNA topoisomerase"/>
    <property type="match status" value="1"/>
</dbReference>
<dbReference type="InterPro" id="IPR034149">
    <property type="entry name" value="TOPRIM_TopoI"/>
</dbReference>
<dbReference type="SMART" id="SM00436">
    <property type="entry name" value="TOP1Bc"/>
    <property type="match status" value="1"/>
</dbReference>
<dbReference type="SMART" id="SM00437">
    <property type="entry name" value="TOP1Ac"/>
    <property type="match status" value="1"/>
</dbReference>
<dbReference type="InterPro" id="IPR013497">
    <property type="entry name" value="Topo_IA_cen"/>
</dbReference>
<dbReference type="InterPro" id="IPR013498">
    <property type="entry name" value="Topo_IA_Znf"/>
</dbReference>
<dbReference type="GO" id="GO:0006265">
    <property type="term" value="P:DNA topological change"/>
    <property type="evidence" value="ECO:0007669"/>
    <property type="project" value="UniProtKB-UniRule"/>
</dbReference>
<protein>
    <recommendedName>
        <fullName evidence="10">DNA topoisomerase 1</fullName>
        <ecNumber evidence="10">5.6.2.1</ecNumber>
    </recommendedName>
    <alternativeName>
        <fullName evidence="10">DNA topoisomerase I</fullName>
    </alternativeName>
</protein>
<name>A0A2M8LBN0_9BACT</name>
<evidence type="ECO:0000313" key="14">
    <source>
        <dbReference type="EMBL" id="PJE74027.1"/>
    </source>
</evidence>
<evidence type="ECO:0000259" key="12">
    <source>
        <dbReference type="PROSITE" id="PS50880"/>
    </source>
</evidence>
<feature type="region of interest" description="Disordered" evidence="11">
    <location>
        <begin position="629"/>
        <end position="671"/>
    </location>
</feature>
<dbReference type="Gene3D" id="1.10.460.10">
    <property type="entry name" value="Topoisomerase I, domain 2"/>
    <property type="match status" value="1"/>
</dbReference>
<dbReference type="HAMAP" id="MF_00952">
    <property type="entry name" value="Topoisom_1_prok"/>
    <property type="match status" value="1"/>
</dbReference>
<feature type="site" description="Interaction with DNA" evidence="10">
    <location>
        <position position="469"/>
    </location>
</feature>
<keyword evidence="3" id="KW-0479">Metal-binding</keyword>
<dbReference type="InterPro" id="IPR006171">
    <property type="entry name" value="TOPRIM_dom"/>
</dbReference>
<dbReference type="Proteomes" id="UP000228700">
    <property type="component" value="Unassembled WGS sequence"/>
</dbReference>
<dbReference type="Gene3D" id="3.40.50.140">
    <property type="match status" value="1"/>
</dbReference>
<reference evidence="15" key="1">
    <citation type="submission" date="2017-09" db="EMBL/GenBank/DDBJ databases">
        <title>Depth-based differentiation of microbial function through sediment-hosted aquifers and enrichment of novel symbionts in the deep terrestrial subsurface.</title>
        <authorList>
            <person name="Probst A.J."/>
            <person name="Ladd B."/>
            <person name="Jarett J.K."/>
            <person name="Geller-Mcgrath D.E."/>
            <person name="Sieber C.M.K."/>
            <person name="Emerson J.B."/>
            <person name="Anantharaman K."/>
            <person name="Thomas B.C."/>
            <person name="Malmstrom R."/>
            <person name="Stieglmeier M."/>
            <person name="Klingl A."/>
            <person name="Woyke T."/>
            <person name="Ryan C.M."/>
            <person name="Banfield J.F."/>
        </authorList>
    </citation>
    <scope>NUCLEOTIDE SEQUENCE [LARGE SCALE GENOMIC DNA]</scope>
</reference>
<dbReference type="CDD" id="cd00186">
    <property type="entry name" value="TOP1Ac"/>
    <property type="match status" value="1"/>
</dbReference>
<evidence type="ECO:0000256" key="9">
    <source>
        <dbReference type="ARBA" id="ARBA00023235"/>
    </source>
</evidence>
<dbReference type="Pfam" id="PF01751">
    <property type="entry name" value="Toprim"/>
    <property type="match status" value="1"/>
</dbReference>
<feature type="site" description="Interaction with DNA" evidence="10">
    <location>
        <position position="32"/>
    </location>
</feature>
<dbReference type="EC" id="5.6.2.1" evidence="10"/>
<feature type="domain" description="Topo IA-type catalytic" evidence="13">
    <location>
        <begin position="129"/>
        <end position="538"/>
    </location>
</feature>
<dbReference type="PANTHER" id="PTHR42785:SF1">
    <property type="entry name" value="DNA TOPOISOMERASE"/>
    <property type="match status" value="1"/>
</dbReference>
<feature type="compositionally biased region" description="Basic residues" evidence="11">
    <location>
        <begin position="656"/>
        <end position="669"/>
    </location>
</feature>
<dbReference type="CDD" id="cd03363">
    <property type="entry name" value="TOPRIM_TopoIA_TopoI"/>
    <property type="match status" value="1"/>
</dbReference>
<feature type="site" description="Interaction with DNA" evidence="10">
    <location>
        <position position="139"/>
    </location>
</feature>
<dbReference type="SMART" id="SM00493">
    <property type="entry name" value="TOPRIM"/>
    <property type="match status" value="1"/>
</dbReference>
<dbReference type="Gene3D" id="2.70.20.10">
    <property type="entry name" value="Topoisomerase I, domain 3"/>
    <property type="match status" value="1"/>
</dbReference>
<evidence type="ECO:0000256" key="1">
    <source>
        <dbReference type="ARBA" id="ARBA00000213"/>
    </source>
</evidence>
<dbReference type="InterPro" id="IPR025589">
    <property type="entry name" value="Toprim_C_rpt"/>
</dbReference>
<dbReference type="InterPro" id="IPR000380">
    <property type="entry name" value="Topo_IA"/>
</dbReference>
<comment type="subunit">
    <text evidence="10">Monomer.</text>
</comment>
<comment type="catalytic activity">
    <reaction evidence="1 10">
        <text>ATP-independent breakage of single-stranded DNA, followed by passage and rejoining.</text>
        <dbReference type="EC" id="5.6.2.1"/>
    </reaction>
</comment>
<dbReference type="InterPro" id="IPR013824">
    <property type="entry name" value="Topo_IA_cen_sub1"/>
</dbReference>
<dbReference type="Pfam" id="PF01131">
    <property type="entry name" value="Topoisom_bac"/>
    <property type="match status" value="1"/>
</dbReference>
<evidence type="ECO:0000256" key="10">
    <source>
        <dbReference type="HAMAP-Rule" id="MF_00952"/>
    </source>
</evidence>
<comment type="similarity">
    <text evidence="2 10">Belongs to the type IA topoisomerase family.</text>
</comment>
<dbReference type="PRINTS" id="PR00417">
    <property type="entry name" value="PRTPISMRASEI"/>
</dbReference>
<dbReference type="AlphaFoldDB" id="A0A2M8LBN0"/>
<sequence>MSKLLIVESPAKSKTIGKYLGDEYVVVASIGHVRDLPKSNKKAIDIENDFKPHYEVSAGKEKVLHEIERLGRKSSEVLLATDPDREGEAIAWHIAEACDFKKVPVRRVVFHEITKDAIIEALSHPRNIDENLRRAQEARRVLDRLVGYDLSGVIWKKVRYGLSAGRVQSPALRIIVEREREIKAFVPETYWTIRAETTTAEKSTLSLSCIDEPRDKKIVDTIIETGKKESWKIFALEETEAKRSPRAPFTTSTLQQAASTRLGFSPSRTMSVAQRLYEAGLITYMRTDSTTLSTQAQGAIASYIEKKHGKELVQPRTFATKSKNAQEAHEAVRPTDVFREHGSVNPEQDKLYKLIWARTVASQMADARIKKTRIVANVKSRSIPDFTANGNRTIFSGWLSVDPDGKGEDVELPKVAEGEKINLTDIIPTEKQTEPPGRYSEAGLVKELEARGIGRPSTYASIIRTIEEREYVTKEGRSLKPTDTGEVVSTFLEENFGTYISDTFTAEMEDKLDSIAEGNSKYEKILSDFYKPFSKEVKEKDKLAKATDLGMADEKHTCPKCSSSMIIKLGRAGKFLSCSKYPECDGALMIDGSELPKDKIIGLHPNAQKEITLKTGKYGPYVEMEDTEDANIPEIVDETTDTKPKRKSRANLPRRQAGKPKGPKLRRASVPKEINPDEVTLDQAVHLLSLPRKLGTHPDTGKIITANIGRFGPYVVHDGDFRSVKKPDDVYNIKLPRAVEIISEPKKKRGWARKKKSE</sequence>
<dbReference type="InterPro" id="IPR013825">
    <property type="entry name" value="Topo_IA_cen_sub2"/>
</dbReference>
<evidence type="ECO:0000256" key="5">
    <source>
        <dbReference type="ARBA" id="ARBA00022833"/>
    </source>
</evidence>
<proteinExistence type="inferred from homology"/>
<evidence type="ECO:0000256" key="8">
    <source>
        <dbReference type="ARBA" id="ARBA00023125"/>
    </source>
</evidence>
<evidence type="ECO:0000256" key="11">
    <source>
        <dbReference type="SAM" id="MobiDB-lite"/>
    </source>
</evidence>
<feature type="domain" description="Toprim" evidence="12">
    <location>
        <begin position="2"/>
        <end position="113"/>
    </location>
</feature>
<dbReference type="GO" id="GO:0008270">
    <property type="term" value="F:zinc ion binding"/>
    <property type="evidence" value="ECO:0007669"/>
    <property type="project" value="UniProtKB-KW"/>
</dbReference>
<dbReference type="InterPro" id="IPR013826">
    <property type="entry name" value="Topo_IA_cen_sub3"/>
</dbReference>
<organism evidence="14 15">
    <name type="scientific">Candidatus Taylorbacteria bacterium CG10_big_fil_rev_8_21_14_0_10_41_48</name>
    <dbReference type="NCBI Taxonomy" id="1975024"/>
    <lineage>
        <taxon>Bacteria</taxon>
        <taxon>Candidatus Tayloriibacteriota</taxon>
    </lineage>
</organism>
<dbReference type="GO" id="GO:0005694">
    <property type="term" value="C:chromosome"/>
    <property type="evidence" value="ECO:0007669"/>
    <property type="project" value="InterPro"/>
</dbReference>
<evidence type="ECO:0000313" key="15">
    <source>
        <dbReference type="Proteomes" id="UP000228700"/>
    </source>
</evidence>
<dbReference type="InterPro" id="IPR003602">
    <property type="entry name" value="Topo_IA_DNA-bd_dom"/>
</dbReference>
<dbReference type="Gene3D" id="1.10.290.10">
    <property type="entry name" value="Topoisomerase I, domain 4"/>
    <property type="match status" value="1"/>
</dbReference>
<dbReference type="GO" id="GO:0003917">
    <property type="term" value="F:DNA topoisomerase type I (single strand cut, ATP-independent) activity"/>
    <property type="evidence" value="ECO:0007669"/>
    <property type="project" value="UniProtKB-UniRule"/>
</dbReference>
<dbReference type="PROSITE" id="PS52039">
    <property type="entry name" value="TOPO_IA_2"/>
    <property type="match status" value="1"/>
</dbReference>
<dbReference type="Pfam" id="PF13368">
    <property type="entry name" value="Toprim_C_rpt"/>
    <property type="match status" value="2"/>
</dbReference>
<dbReference type="PROSITE" id="PS00396">
    <property type="entry name" value="TOPO_IA_1"/>
    <property type="match status" value="1"/>
</dbReference>
<evidence type="ECO:0000256" key="7">
    <source>
        <dbReference type="ARBA" id="ARBA00023029"/>
    </source>
</evidence>
<evidence type="ECO:0000256" key="6">
    <source>
        <dbReference type="ARBA" id="ARBA00022842"/>
    </source>
</evidence>
<evidence type="ECO:0000256" key="3">
    <source>
        <dbReference type="ARBA" id="ARBA00022723"/>
    </source>
</evidence>
<feature type="site" description="Interaction with DNA" evidence="10">
    <location>
        <position position="286"/>
    </location>
</feature>
<dbReference type="Gene3D" id="3.30.65.10">
    <property type="entry name" value="Bacterial Topoisomerase I, domain 1"/>
    <property type="match status" value="1"/>
</dbReference>
<gene>
    <name evidence="10 14" type="primary">topA</name>
    <name evidence="14" type="ORF">COV01_02900</name>
</gene>
<feature type="region of interest" description="Interaction with DNA" evidence="10">
    <location>
        <begin position="163"/>
        <end position="168"/>
    </location>
</feature>
<comment type="caution">
    <text evidence="14">The sequence shown here is derived from an EMBL/GenBank/DDBJ whole genome shotgun (WGS) entry which is preliminary data.</text>
</comment>
<feature type="site" description="Interaction with DNA" evidence="10">
    <location>
        <position position="143"/>
    </location>
</feature>
<dbReference type="PROSITE" id="PS50880">
    <property type="entry name" value="TOPRIM"/>
    <property type="match status" value="1"/>
</dbReference>
<keyword evidence="6" id="KW-0460">Magnesium</keyword>
<feature type="site" description="Interaction with DNA" evidence="10">
    <location>
        <position position="140"/>
    </location>
</feature>
<keyword evidence="9 10" id="KW-0413">Isomerase</keyword>
<evidence type="ECO:0000256" key="4">
    <source>
        <dbReference type="ARBA" id="ARBA00022771"/>
    </source>
</evidence>
<evidence type="ECO:0000256" key="2">
    <source>
        <dbReference type="ARBA" id="ARBA00009446"/>
    </source>
</evidence>
<dbReference type="InterPro" id="IPR005733">
    <property type="entry name" value="TopoI_bac-type"/>
</dbReference>
<dbReference type="EMBL" id="PFEQ01000013">
    <property type="protein sequence ID" value="PJE74027.1"/>
    <property type="molecule type" value="Genomic_DNA"/>
</dbReference>
<keyword evidence="7 10" id="KW-0799">Topoisomerase</keyword>
<feature type="site" description="Interaction with DNA" evidence="10">
    <location>
        <position position="155"/>
    </location>
</feature>
<keyword evidence="4" id="KW-0863">Zinc-finger</keyword>
<dbReference type="GO" id="GO:0003677">
    <property type="term" value="F:DNA binding"/>
    <property type="evidence" value="ECO:0007669"/>
    <property type="project" value="UniProtKB-KW"/>
</dbReference>
<comment type="function">
    <text evidence="10">Releases the supercoiling and torsional tension of DNA, which is introduced during the DNA replication and transcription, by transiently cleaving and rejoining one strand of the DNA duplex. Introduces a single-strand break via transesterification at a target site in duplex DNA. The scissile phosphodiester is attacked by the catalytic tyrosine of the enzyme, resulting in the formation of a DNA-(5'-phosphotyrosyl)-enzyme intermediate and the expulsion of a 3'-OH DNA strand. The free DNA strand then undergoes passage around the unbroken strand, thus removing DNA supercoils. Finally, in the religation step, the DNA 3'-OH attacks the covalent intermediate to expel the active-site tyrosine and restore the DNA phosphodiester backbone.</text>
</comment>
<feature type="site" description="Interaction with DNA" evidence="10">
    <location>
        <position position="148"/>
    </location>
</feature>
<keyword evidence="8 10" id="KW-0238">DNA-binding</keyword>
<dbReference type="InterPro" id="IPR028612">
    <property type="entry name" value="Topoisom_1_IA"/>
</dbReference>
<dbReference type="InterPro" id="IPR023406">
    <property type="entry name" value="Topo_IA_AS"/>
</dbReference>
<keyword evidence="5" id="KW-0862">Zinc</keyword>